<dbReference type="InterPro" id="IPR035595">
    <property type="entry name" value="UDP_glycos_trans_CS"/>
</dbReference>
<comment type="subcellular location">
    <subcellularLocation>
        <location evidence="1 11">Membrane</location>
        <topology evidence="1 11">Single-pass membrane protein</topology>
    </subcellularLocation>
</comment>
<keyword evidence="7 11" id="KW-1133">Transmembrane helix</keyword>
<evidence type="ECO:0000256" key="10">
    <source>
        <dbReference type="RuleBase" id="RU003718"/>
    </source>
</evidence>
<dbReference type="WBParaSite" id="Pan_g1571.t1">
    <property type="protein sequence ID" value="Pan_g1571.t1"/>
    <property type="gene ID" value="Pan_g1571"/>
</dbReference>
<evidence type="ECO:0000256" key="7">
    <source>
        <dbReference type="ARBA" id="ARBA00022989"/>
    </source>
</evidence>
<dbReference type="GO" id="GO:0016020">
    <property type="term" value="C:membrane"/>
    <property type="evidence" value="ECO:0007669"/>
    <property type="project" value="UniProtKB-SubCell"/>
</dbReference>
<keyword evidence="8 11" id="KW-0472">Membrane</keyword>
<dbReference type="Gene3D" id="3.40.50.2000">
    <property type="entry name" value="Glycogen Phosphorylase B"/>
    <property type="match status" value="1"/>
</dbReference>
<dbReference type="InterPro" id="IPR050271">
    <property type="entry name" value="UDP-glycosyltransferase"/>
</dbReference>
<name>A0A7E4V2B7_PANRE</name>
<dbReference type="SUPFAM" id="SSF53756">
    <property type="entry name" value="UDP-Glycosyltransferase/glycogen phosphorylase"/>
    <property type="match status" value="1"/>
</dbReference>
<dbReference type="AlphaFoldDB" id="A0A7E4V2B7"/>
<accession>A0A7E4V2B7</accession>
<dbReference type="GO" id="GO:0015020">
    <property type="term" value="F:glucuronosyltransferase activity"/>
    <property type="evidence" value="ECO:0007669"/>
    <property type="project" value="UniProtKB-EC"/>
</dbReference>
<dbReference type="PANTHER" id="PTHR48043">
    <property type="entry name" value="EG:EG0003.4 PROTEIN-RELATED"/>
    <property type="match status" value="1"/>
</dbReference>
<sequence>MLLVQAKIVLFTALLAGYAVGLDVENENILIFNPYFAHSHYVFHNVLADMLSNEGYNVTVVIPEIDLETAVKLPKKASVLTRSPMISPFSYQSQKLFWTTTFEMYKYSQFYKVFHAHNNGVCERLFADTAFIETLKGLKFTFAVLEPLDLCGFGLLQLLGINNYAIASPMPITEECAYALGFPGRRYAVNSRNYDFHPNLSFYERAENIFSAMFYYVMQPHGLSLKAIQKYVDPGFNSLEIFTKARYVFANTDEFVDFPRPLNEKVVYIGGITLDQHHLEPLPAHYKEILENSKEGVVLVSFGSLAKASAMPDEFKAAFVQMFSAFPTVDFIWKYENASDSILTNLANVHFENWIPQKEILAHPKTLAFLSHGGMNSVLEAAYAGVPLLGIPLFADQLRNGKMLEYRKTGLVVRKTELTAEKLISSMSKLLSKEFQQNANTLAKLVDNKPQSGKDRFIKHIRHAVMFPDIHDYLDFEFRKVSFFRYHDLDVYLMFSVVIIGSFAALAVLFRTIYQVLVGVVVKDKRD</sequence>
<reference evidence="12" key="1">
    <citation type="journal article" date="2013" name="Genetics">
        <title>The draft genome and transcriptome of Panagrellus redivivus are shaped by the harsh demands of a free-living lifestyle.</title>
        <authorList>
            <person name="Srinivasan J."/>
            <person name="Dillman A.R."/>
            <person name="Macchietto M.G."/>
            <person name="Heikkinen L."/>
            <person name="Lakso M."/>
            <person name="Fracchia K.M."/>
            <person name="Antoshechkin I."/>
            <person name="Mortazavi A."/>
            <person name="Wong G."/>
            <person name="Sternberg P.W."/>
        </authorList>
    </citation>
    <scope>NUCLEOTIDE SEQUENCE [LARGE SCALE GENOMIC DNA]</scope>
    <source>
        <strain evidence="12">MT8872</strain>
    </source>
</reference>
<evidence type="ECO:0000256" key="5">
    <source>
        <dbReference type="ARBA" id="ARBA00022692"/>
    </source>
</evidence>
<evidence type="ECO:0000313" key="12">
    <source>
        <dbReference type="Proteomes" id="UP000492821"/>
    </source>
</evidence>
<keyword evidence="3 10" id="KW-0328">Glycosyltransferase</keyword>
<keyword evidence="5 11" id="KW-0812">Transmembrane</keyword>
<evidence type="ECO:0000256" key="1">
    <source>
        <dbReference type="ARBA" id="ARBA00004167"/>
    </source>
</evidence>
<proteinExistence type="inferred from homology"/>
<evidence type="ECO:0000256" key="4">
    <source>
        <dbReference type="ARBA" id="ARBA00022679"/>
    </source>
</evidence>
<evidence type="ECO:0000256" key="2">
    <source>
        <dbReference type="ARBA" id="ARBA00009995"/>
    </source>
</evidence>
<dbReference type="InterPro" id="IPR002213">
    <property type="entry name" value="UDP_glucos_trans"/>
</dbReference>
<evidence type="ECO:0000256" key="9">
    <source>
        <dbReference type="ARBA" id="ARBA00047475"/>
    </source>
</evidence>
<keyword evidence="12" id="KW-1185">Reference proteome</keyword>
<organism evidence="12 13">
    <name type="scientific">Panagrellus redivivus</name>
    <name type="common">Microworm</name>
    <dbReference type="NCBI Taxonomy" id="6233"/>
    <lineage>
        <taxon>Eukaryota</taxon>
        <taxon>Metazoa</taxon>
        <taxon>Ecdysozoa</taxon>
        <taxon>Nematoda</taxon>
        <taxon>Chromadorea</taxon>
        <taxon>Rhabditida</taxon>
        <taxon>Tylenchina</taxon>
        <taxon>Panagrolaimomorpha</taxon>
        <taxon>Panagrolaimoidea</taxon>
        <taxon>Panagrolaimidae</taxon>
        <taxon>Panagrellus</taxon>
    </lineage>
</organism>
<comment type="catalytic activity">
    <reaction evidence="9 11">
        <text>glucuronate acceptor + UDP-alpha-D-glucuronate = acceptor beta-D-glucuronoside + UDP + H(+)</text>
        <dbReference type="Rhea" id="RHEA:21032"/>
        <dbReference type="ChEBI" id="CHEBI:15378"/>
        <dbReference type="ChEBI" id="CHEBI:58052"/>
        <dbReference type="ChEBI" id="CHEBI:58223"/>
        <dbReference type="ChEBI" id="CHEBI:132367"/>
        <dbReference type="ChEBI" id="CHEBI:132368"/>
        <dbReference type="EC" id="2.4.1.17"/>
    </reaction>
</comment>
<feature type="chain" id="PRO_5029036308" description="UDP-glucuronosyltransferase" evidence="11">
    <location>
        <begin position="22"/>
        <end position="527"/>
    </location>
</feature>
<evidence type="ECO:0000256" key="3">
    <source>
        <dbReference type="ARBA" id="ARBA00022676"/>
    </source>
</evidence>
<evidence type="ECO:0000256" key="6">
    <source>
        <dbReference type="ARBA" id="ARBA00022729"/>
    </source>
</evidence>
<comment type="similarity">
    <text evidence="2 10">Belongs to the UDP-glycosyltransferase family.</text>
</comment>
<evidence type="ECO:0000256" key="11">
    <source>
        <dbReference type="RuleBase" id="RU362059"/>
    </source>
</evidence>
<keyword evidence="4 10" id="KW-0808">Transferase</keyword>
<feature type="transmembrane region" description="Helical" evidence="11">
    <location>
        <begin position="492"/>
        <end position="522"/>
    </location>
</feature>
<protein>
    <recommendedName>
        <fullName evidence="11">UDP-glucuronosyltransferase</fullName>
        <ecNumber evidence="11">2.4.1.17</ecNumber>
    </recommendedName>
</protein>
<dbReference type="FunFam" id="3.40.50.2000:FF:000038">
    <property type="entry name" value="UDP-GlucuronosylTransferase"/>
    <property type="match status" value="1"/>
</dbReference>
<dbReference type="Pfam" id="PF00201">
    <property type="entry name" value="UDPGT"/>
    <property type="match status" value="1"/>
</dbReference>
<dbReference type="PANTHER" id="PTHR48043:SF145">
    <property type="entry name" value="FI06409P-RELATED"/>
    <property type="match status" value="1"/>
</dbReference>
<feature type="signal peptide" evidence="11">
    <location>
        <begin position="1"/>
        <end position="21"/>
    </location>
</feature>
<evidence type="ECO:0000313" key="13">
    <source>
        <dbReference type="WBParaSite" id="Pan_g1571.t1"/>
    </source>
</evidence>
<evidence type="ECO:0000256" key="8">
    <source>
        <dbReference type="ARBA" id="ARBA00023136"/>
    </source>
</evidence>
<dbReference type="PROSITE" id="PS00375">
    <property type="entry name" value="UDPGT"/>
    <property type="match status" value="1"/>
</dbReference>
<dbReference type="Proteomes" id="UP000492821">
    <property type="component" value="Unassembled WGS sequence"/>
</dbReference>
<reference evidence="13" key="2">
    <citation type="submission" date="2020-10" db="UniProtKB">
        <authorList>
            <consortium name="WormBaseParasite"/>
        </authorList>
    </citation>
    <scope>IDENTIFICATION</scope>
</reference>
<keyword evidence="6 11" id="KW-0732">Signal</keyword>
<dbReference type="EC" id="2.4.1.17" evidence="11"/>
<dbReference type="CDD" id="cd03784">
    <property type="entry name" value="GT1_Gtf-like"/>
    <property type="match status" value="1"/>
</dbReference>